<organism evidence="6 7">
    <name type="scientific">Aquatica leii</name>
    <dbReference type="NCBI Taxonomy" id="1421715"/>
    <lineage>
        <taxon>Eukaryota</taxon>
        <taxon>Metazoa</taxon>
        <taxon>Ecdysozoa</taxon>
        <taxon>Arthropoda</taxon>
        <taxon>Hexapoda</taxon>
        <taxon>Insecta</taxon>
        <taxon>Pterygota</taxon>
        <taxon>Neoptera</taxon>
        <taxon>Endopterygota</taxon>
        <taxon>Coleoptera</taxon>
        <taxon>Polyphaga</taxon>
        <taxon>Elateriformia</taxon>
        <taxon>Elateroidea</taxon>
        <taxon>Lampyridae</taxon>
        <taxon>Luciolinae</taxon>
        <taxon>Aquatica</taxon>
    </lineage>
</organism>
<dbReference type="Proteomes" id="UP001353858">
    <property type="component" value="Unassembled WGS sequence"/>
</dbReference>
<evidence type="ECO:0000313" key="7">
    <source>
        <dbReference type="Proteomes" id="UP001353858"/>
    </source>
</evidence>
<dbReference type="Gene3D" id="3.40.50.2000">
    <property type="entry name" value="Glycogen Phosphorylase B"/>
    <property type="match status" value="2"/>
</dbReference>
<dbReference type="PANTHER" id="PTHR48043">
    <property type="entry name" value="EG:EG0003.4 PROTEIN-RELATED"/>
    <property type="match status" value="1"/>
</dbReference>
<keyword evidence="5" id="KW-0472">Membrane</keyword>
<feature type="signal peptide" evidence="5">
    <location>
        <begin position="1"/>
        <end position="21"/>
    </location>
</feature>
<dbReference type="GO" id="GO:0016020">
    <property type="term" value="C:membrane"/>
    <property type="evidence" value="ECO:0007669"/>
    <property type="project" value="UniProtKB-SubCell"/>
</dbReference>
<name>A0AAN7PYX2_9COLE</name>
<comment type="subcellular location">
    <subcellularLocation>
        <location evidence="5">Membrane</location>
        <topology evidence="5">Single-pass membrane protein</topology>
    </subcellularLocation>
</comment>
<proteinExistence type="inferred from homology"/>
<dbReference type="InterPro" id="IPR002213">
    <property type="entry name" value="UDP_glucos_trans"/>
</dbReference>
<keyword evidence="7" id="KW-1185">Reference proteome</keyword>
<evidence type="ECO:0000256" key="3">
    <source>
        <dbReference type="ARBA" id="ARBA00022679"/>
    </source>
</evidence>
<dbReference type="PROSITE" id="PS00375">
    <property type="entry name" value="UDPGT"/>
    <property type="match status" value="1"/>
</dbReference>
<evidence type="ECO:0000313" key="6">
    <source>
        <dbReference type="EMBL" id="KAK4881464.1"/>
    </source>
</evidence>
<accession>A0AAN7PYX2</accession>
<comment type="catalytic activity">
    <reaction evidence="5">
        <text>glucuronate acceptor + UDP-alpha-D-glucuronate = acceptor beta-D-glucuronoside + UDP + H(+)</text>
        <dbReference type="Rhea" id="RHEA:21032"/>
        <dbReference type="ChEBI" id="CHEBI:15378"/>
        <dbReference type="ChEBI" id="CHEBI:58052"/>
        <dbReference type="ChEBI" id="CHEBI:58223"/>
        <dbReference type="ChEBI" id="CHEBI:132367"/>
        <dbReference type="ChEBI" id="CHEBI:132368"/>
        <dbReference type="EC" id="2.4.1.17"/>
    </reaction>
</comment>
<keyword evidence="5" id="KW-0812">Transmembrane</keyword>
<dbReference type="GO" id="GO:0015020">
    <property type="term" value="F:glucuronosyltransferase activity"/>
    <property type="evidence" value="ECO:0007669"/>
    <property type="project" value="UniProtKB-EC"/>
</dbReference>
<feature type="transmembrane region" description="Helical" evidence="5">
    <location>
        <begin position="479"/>
        <end position="502"/>
    </location>
</feature>
<comment type="similarity">
    <text evidence="1 4">Belongs to the UDP-glycosyltransferase family.</text>
</comment>
<feature type="chain" id="PRO_5042667472" description="UDP-glucuronosyltransferase" evidence="5">
    <location>
        <begin position="22"/>
        <end position="517"/>
    </location>
</feature>
<reference evidence="7" key="1">
    <citation type="submission" date="2023-01" db="EMBL/GenBank/DDBJ databases">
        <title>Key to firefly adult light organ development and bioluminescence: homeobox transcription factors regulate luciferase expression and transportation to peroxisome.</title>
        <authorList>
            <person name="Fu X."/>
        </authorList>
    </citation>
    <scope>NUCLEOTIDE SEQUENCE [LARGE SCALE GENOMIC DNA]</scope>
</reference>
<evidence type="ECO:0000256" key="5">
    <source>
        <dbReference type="RuleBase" id="RU362059"/>
    </source>
</evidence>
<keyword evidence="2 4" id="KW-0328">Glycosyltransferase</keyword>
<dbReference type="InterPro" id="IPR035595">
    <property type="entry name" value="UDP_glycos_trans_CS"/>
</dbReference>
<gene>
    <name evidence="6" type="ORF">RN001_004783</name>
</gene>
<dbReference type="FunFam" id="3.40.50.2000:FF:000050">
    <property type="entry name" value="UDP-glucuronosyltransferase"/>
    <property type="match status" value="1"/>
</dbReference>
<dbReference type="Pfam" id="PF00201">
    <property type="entry name" value="UDPGT"/>
    <property type="match status" value="1"/>
</dbReference>
<dbReference type="EC" id="2.4.1.17" evidence="5"/>
<dbReference type="EMBL" id="JARPUR010000002">
    <property type="protein sequence ID" value="KAK4881464.1"/>
    <property type="molecule type" value="Genomic_DNA"/>
</dbReference>
<dbReference type="AlphaFoldDB" id="A0AAN7PYX2"/>
<dbReference type="SUPFAM" id="SSF53756">
    <property type="entry name" value="UDP-Glycosyltransferase/glycogen phosphorylase"/>
    <property type="match status" value="1"/>
</dbReference>
<evidence type="ECO:0000256" key="2">
    <source>
        <dbReference type="ARBA" id="ARBA00022676"/>
    </source>
</evidence>
<dbReference type="PANTHER" id="PTHR48043:SF159">
    <property type="entry name" value="EG:EG0003.4 PROTEIN-RELATED"/>
    <property type="match status" value="1"/>
</dbReference>
<keyword evidence="5" id="KW-1133">Transmembrane helix</keyword>
<dbReference type="CDD" id="cd03784">
    <property type="entry name" value="GT1_Gtf-like"/>
    <property type="match status" value="1"/>
</dbReference>
<keyword evidence="3 4" id="KW-0808">Transferase</keyword>
<sequence>MQVNKFLWVIVIQFLMNTVHSARILAVISSPSYSHQITFRPLWKELSLRGHHVTLLTTDPINDSSLSNITEINLHSSYKFWQEQNMFTLFNDSLEKLFWVLTDIYFKIGDEQLSNPKVKSIIENKTEHFDLLVIEGFHSAFFAFAERFNCPFIIVQSLECTSFVYSEIRNPVHSVLNPDYNLPYDSQLSFSQRVFSVVYNFFMHVFYNHFVCPSQQLLVIKHFGINYSQIQTVYKNYSLFFIHTDTVLYQLRPLLPNVIQVGGIIDYKETQPLTESLQHILDNANQGIIYFSLGSIVKSVDISQQFRKIVLDAFRELPYLVLWKFENEILSDKPANVIISKWFPQRDILRHPNVKLFITQGGVLSISEAVYHHVPIIGIPVMSDQRSNIKRMVSKGCGLLIEFKDASKKDFLTAILEVINNPKYRNQIKQLAGLLIDQPDSALDRAVWWTEYVIRHKGARHLRNPALDLPWYQYYNLDVISLIIIVFAVSIYLLIATLKFFLKTIKYLCVKKKIKIH</sequence>
<evidence type="ECO:0000256" key="1">
    <source>
        <dbReference type="ARBA" id="ARBA00009995"/>
    </source>
</evidence>
<protein>
    <recommendedName>
        <fullName evidence="5">UDP-glucuronosyltransferase</fullName>
        <ecNumber evidence="5">2.4.1.17</ecNumber>
    </recommendedName>
</protein>
<keyword evidence="5" id="KW-0732">Signal</keyword>
<comment type="caution">
    <text evidence="6">The sequence shown here is derived from an EMBL/GenBank/DDBJ whole genome shotgun (WGS) entry which is preliminary data.</text>
</comment>
<evidence type="ECO:0000256" key="4">
    <source>
        <dbReference type="RuleBase" id="RU003718"/>
    </source>
</evidence>
<dbReference type="InterPro" id="IPR050271">
    <property type="entry name" value="UDP-glycosyltransferase"/>
</dbReference>